<evidence type="ECO:0000256" key="3">
    <source>
        <dbReference type="SAM" id="Phobius"/>
    </source>
</evidence>
<dbReference type="InterPro" id="IPR029787">
    <property type="entry name" value="Nucleotide_cyclase"/>
</dbReference>
<feature type="transmembrane region" description="Helical" evidence="3">
    <location>
        <begin position="45"/>
        <end position="62"/>
    </location>
</feature>
<feature type="domain" description="GGDEF" evidence="4">
    <location>
        <begin position="222"/>
        <end position="353"/>
    </location>
</feature>
<comment type="catalytic activity">
    <reaction evidence="2">
        <text>2 GTP = 3',3'-c-di-GMP + 2 diphosphate</text>
        <dbReference type="Rhea" id="RHEA:24898"/>
        <dbReference type="ChEBI" id="CHEBI:33019"/>
        <dbReference type="ChEBI" id="CHEBI:37565"/>
        <dbReference type="ChEBI" id="CHEBI:58805"/>
        <dbReference type="EC" id="2.7.7.65"/>
    </reaction>
</comment>
<dbReference type="InterPro" id="IPR050469">
    <property type="entry name" value="Diguanylate_Cyclase"/>
</dbReference>
<dbReference type="CDD" id="cd01949">
    <property type="entry name" value="GGDEF"/>
    <property type="match status" value="1"/>
</dbReference>
<dbReference type="InterPro" id="IPR043128">
    <property type="entry name" value="Rev_trsase/Diguanyl_cyclase"/>
</dbReference>
<keyword evidence="6" id="KW-1185">Reference proteome</keyword>
<dbReference type="InterPro" id="IPR000160">
    <property type="entry name" value="GGDEF_dom"/>
</dbReference>
<evidence type="ECO:0000256" key="1">
    <source>
        <dbReference type="ARBA" id="ARBA00012528"/>
    </source>
</evidence>
<sequence length="354" mass="40779">MQAVENIGQNKYKSIEDIYLFIINLLLGGHFLGFVFAMIAGSNMIFLSFIFLGITIYIKSVYDTRNKVILSLWLHVSFVVTAIVYTNVFGWGSGFYMFIITLVAINYFYACENKTLTYIVVSLESLFVIYLYYLFGNEPPKIEIWLLNTIFASCFLVNFIIIARFCMFASFISSAGYKNLKSERENLEKIAKYDQLTGLLNRRSMELMIKQKLKSQKDDTVANRVVMLGDIDDFKHINDTFGHDTGDFILKSVSDVLKMTFRKEDYICRWGGEEFLIILPDTKTDFIYEIQDRLLRNISSIRLPNGISITMTFGMVICVNSINRDVSDVIGLADQLLYKGKNNGKDRIEMEILR</sequence>
<accession>A0ABT7HRD0</accession>
<dbReference type="EC" id="2.7.7.65" evidence="1"/>
<protein>
    <recommendedName>
        <fullName evidence="1">diguanylate cyclase</fullName>
        <ecNumber evidence="1">2.7.7.65</ecNumber>
    </recommendedName>
</protein>
<dbReference type="PROSITE" id="PS50887">
    <property type="entry name" value="GGDEF"/>
    <property type="match status" value="1"/>
</dbReference>
<feature type="transmembrane region" description="Helical" evidence="3">
    <location>
        <begin position="69"/>
        <end position="85"/>
    </location>
</feature>
<dbReference type="RefSeq" id="WP_284937943.1">
    <property type="nucleotide sequence ID" value="NZ_JANURM010000010.1"/>
</dbReference>
<dbReference type="EMBL" id="JANURM010000010">
    <property type="protein sequence ID" value="MDL0089282.1"/>
    <property type="molecule type" value="Genomic_DNA"/>
</dbReference>
<dbReference type="SUPFAM" id="SSF55073">
    <property type="entry name" value="Nucleotide cyclase"/>
    <property type="match status" value="1"/>
</dbReference>
<proteinExistence type="predicted"/>
<keyword evidence="3" id="KW-1133">Transmembrane helix</keyword>
<evidence type="ECO:0000313" key="5">
    <source>
        <dbReference type="EMBL" id="MDL0089282.1"/>
    </source>
</evidence>
<evidence type="ECO:0000313" key="6">
    <source>
        <dbReference type="Proteomes" id="UP001173801"/>
    </source>
</evidence>
<comment type="caution">
    <text evidence="5">The sequence shown here is derived from an EMBL/GenBank/DDBJ whole genome shotgun (WGS) entry which is preliminary data.</text>
</comment>
<organism evidence="5 6">
    <name type="scientific">Campylobacter gastrosuis</name>
    <dbReference type="NCBI Taxonomy" id="2974576"/>
    <lineage>
        <taxon>Bacteria</taxon>
        <taxon>Pseudomonadati</taxon>
        <taxon>Campylobacterota</taxon>
        <taxon>Epsilonproteobacteria</taxon>
        <taxon>Campylobacterales</taxon>
        <taxon>Campylobacteraceae</taxon>
        <taxon>Campylobacter</taxon>
    </lineage>
</organism>
<evidence type="ECO:0000259" key="4">
    <source>
        <dbReference type="PROSITE" id="PS50887"/>
    </source>
</evidence>
<feature type="transmembrane region" description="Helical" evidence="3">
    <location>
        <begin position="91"/>
        <end position="109"/>
    </location>
</feature>
<gene>
    <name evidence="5" type="ORF">NYG85_07880</name>
</gene>
<reference evidence="5" key="2">
    <citation type="journal article" date="2023" name="Microorganisms">
        <title>Isolation and Genomic Characteristics of Cat-Borne Campylobacter felis sp. nov. and Sheep-Borne Campylobacter ovis sp. nov.</title>
        <authorList>
            <person name="Wang H."/>
            <person name="Li Y."/>
            <person name="Gu Y."/>
            <person name="Zhou G."/>
            <person name="Chen X."/>
            <person name="Zhang X."/>
            <person name="Shao Z."/>
            <person name="Zhang J."/>
            <person name="Zhang M."/>
        </authorList>
    </citation>
    <scope>NUCLEOTIDE SEQUENCE</scope>
    <source>
        <strain evidence="5">PS10</strain>
    </source>
</reference>
<dbReference type="Proteomes" id="UP001173801">
    <property type="component" value="Unassembled WGS sequence"/>
</dbReference>
<name>A0ABT7HRD0_9BACT</name>
<reference evidence="5" key="1">
    <citation type="submission" date="2022-08" db="EMBL/GenBank/DDBJ databases">
        <authorList>
            <person name="Wang H."/>
        </authorList>
    </citation>
    <scope>NUCLEOTIDE SEQUENCE</scope>
    <source>
        <strain evidence="5">PS10</strain>
    </source>
</reference>
<dbReference type="PANTHER" id="PTHR45138:SF9">
    <property type="entry name" value="DIGUANYLATE CYCLASE DGCM-RELATED"/>
    <property type="match status" value="1"/>
</dbReference>
<feature type="transmembrane region" description="Helical" evidence="3">
    <location>
        <begin position="116"/>
        <end position="133"/>
    </location>
</feature>
<feature type="transmembrane region" description="Helical" evidence="3">
    <location>
        <begin position="145"/>
        <end position="172"/>
    </location>
</feature>
<keyword evidence="3" id="KW-0472">Membrane</keyword>
<dbReference type="Pfam" id="PF00990">
    <property type="entry name" value="GGDEF"/>
    <property type="match status" value="1"/>
</dbReference>
<keyword evidence="3" id="KW-0812">Transmembrane</keyword>
<dbReference type="PANTHER" id="PTHR45138">
    <property type="entry name" value="REGULATORY COMPONENTS OF SENSORY TRANSDUCTION SYSTEM"/>
    <property type="match status" value="1"/>
</dbReference>
<feature type="transmembrane region" description="Helical" evidence="3">
    <location>
        <begin position="18"/>
        <end position="39"/>
    </location>
</feature>
<dbReference type="NCBIfam" id="TIGR00254">
    <property type="entry name" value="GGDEF"/>
    <property type="match status" value="1"/>
</dbReference>
<dbReference type="Gene3D" id="3.30.70.270">
    <property type="match status" value="1"/>
</dbReference>
<dbReference type="SMART" id="SM00267">
    <property type="entry name" value="GGDEF"/>
    <property type="match status" value="1"/>
</dbReference>
<evidence type="ECO:0000256" key="2">
    <source>
        <dbReference type="ARBA" id="ARBA00034247"/>
    </source>
</evidence>